<protein>
    <submittedName>
        <fullName evidence="1">Uncharacterized protein</fullName>
    </submittedName>
</protein>
<dbReference type="AlphaFoldDB" id="A0A0B7ND26"/>
<dbReference type="EMBL" id="LN728825">
    <property type="protein sequence ID" value="CEP12889.1"/>
    <property type="molecule type" value="Genomic_DNA"/>
</dbReference>
<dbReference type="OrthoDB" id="2205523at2759"/>
<reference evidence="1 2" key="1">
    <citation type="submission" date="2014-09" db="EMBL/GenBank/DDBJ databases">
        <authorList>
            <person name="Ellenberger Sabrina"/>
        </authorList>
    </citation>
    <scope>NUCLEOTIDE SEQUENCE [LARGE SCALE GENOMIC DNA]</scope>
    <source>
        <strain evidence="1 2">CBS 412.66</strain>
    </source>
</reference>
<accession>A0A0B7ND26</accession>
<evidence type="ECO:0000313" key="2">
    <source>
        <dbReference type="Proteomes" id="UP000054107"/>
    </source>
</evidence>
<sequence>MQTNGYSVEYTFKQKPIKNSTSKPLTAADFCEDTKNNHVLIWGVDRGVTDIYTAADSGDASKKERIRRTSSKEYYLMCGFNLARQKTSNLINFVNAAAQRLISLKV</sequence>
<keyword evidence="2" id="KW-1185">Reference proteome</keyword>
<organism evidence="1 2">
    <name type="scientific">Parasitella parasitica</name>
    <dbReference type="NCBI Taxonomy" id="35722"/>
    <lineage>
        <taxon>Eukaryota</taxon>
        <taxon>Fungi</taxon>
        <taxon>Fungi incertae sedis</taxon>
        <taxon>Mucoromycota</taxon>
        <taxon>Mucoromycotina</taxon>
        <taxon>Mucoromycetes</taxon>
        <taxon>Mucorales</taxon>
        <taxon>Mucorineae</taxon>
        <taxon>Mucoraceae</taxon>
        <taxon>Parasitella</taxon>
    </lineage>
</organism>
<name>A0A0B7ND26_9FUNG</name>
<dbReference type="Proteomes" id="UP000054107">
    <property type="component" value="Unassembled WGS sequence"/>
</dbReference>
<evidence type="ECO:0000313" key="1">
    <source>
        <dbReference type="EMBL" id="CEP12889.1"/>
    </source>
</evidence>
<proteinExistence type="predicted"/>
<gene>
    <name evidence="1" type="primary">PARPA_06907.1 scaffold 25125</name>
</gene>